<dbReference type="NCBIfam" id="NF038032">
    <property type="entry name" value="CehA_McbA_metalo"/>
    <property type="match status" value="1"/>
</dbReference>
<comment type="caution">
    <text evidence="2">The sequence shown here is derived from an EMBL/GenBank/DDBJ whole genome shotgun (WGS) entry which is preliminary data.</text>
</comment>
<dbReference type="EMBL" id="JANQBD010000029">
    <property type="protein sequence ID" value="MCR8635555.1"/>
    <property type="molecule type" value="Genomic_DNA"/>
</dbReference>
<keyword evidence="3" id="KW-1185">Reference proteome</keyword>
<proteinExistence type="predicted"/>
<evidence type="ECO:0000313" key="2">
    <source>
        <dbReference type="EMBL" id="MCR8635555.1"/>
    </source>
</evidence>
<evidence type="ECO:0000256" key="1">
    <source>
        <dbReference type="SAM" id="MobiDB-lite"/>
    </source>
</evidence>
<protein>
    <submittedName>
        <fullName evidence="2">CehA/McbA family metallohydrolase</fullName>
    </submittedName>
</protein>
<dbReference type="RefSeq" id="WP_258217104.1">
    <property type="nucleotide sequence ID" value="NZ_JANQBD010000029.1"/>
</dbReference>
<accession>A0ABT1YS40</accession>
<organism evidence="2 3">
    <name type="scientific">Paenibacillus radicis</name>
    <name type="common">ex Xue et al. 2023</name>
    <dbReference type="NCBI Taxonomy" id="2972489"/>
    <lineage>
        <taxon>Bacteria</taxon>
        <taxon>Bacillati</taxon>
        <taxon>Bacillota</taxon>
        <taxon>Bacilli</taxon>
        <taxon>Bacillales</taxon>
        <taxon>Paenibacillaceae</taxon>
        <taxon>Paenibacillus</taxon>
    </lineage>
</organism>
<reference evidence="2 3" key="1">
    <citation type="submission" date="2022-08" db="EMBL/GenBank/DDBJ databases">
        <title>Paenibacillus endoradicis sp. nov., Paenibacillus radicibacter sp. nov and Paenibacillus pararadicis sp. nov., three cold-adapted plant growth-promoting bacteria isolated from root of Larix gmelinii in Great Khingan.</title>
        <authorList>
            <person name="Xue H."/>
        </authorList>
    </citation>
    <scope>NUCLEOTIDE SEQUENCE [LARGE SCALE GENOMIC DNA]</scope>
    <source>
        <strain evidence="2 3">N5-1-1-5</strain>
    </source>
</reference>
<feature type="region of interest" description="Disordered" evidence="1">
    <location>
        <begin position="850"/>
        <end position="873"/>
    </location>
</feature>
<sequence length="873" mass="96822">MYTGPSSGDNRFAPIDLSAAYNRIIAKLDTQDGSDRLVANKHLLLTGNHELWGLPFVFGPNDGNANIIVLKEGPVTINFPQPLHDRQLVFVHAADFKVNSAAEDGIIRPMPGTPRLGETVCEYKLHYDDNTTATFPIRRRYQISEFQVKWGENSFEAVKHIKPRTMQANSDIPRGISPSIPWGQSQLRTTFQGFGAVMHHWLYALNNPHPEKNLVGLTMQPIDGTALIFGITRSDLSSNPFNWEPRKKVRYQSESEKPALNPYGDNPNIRIDLGEVISVSPALHYNHATWLDNANPSLPHPARNEWIIEYTAHPEARLILEDGPVRAIELHELEALPEFESLEPATRRVTLRIVDLKSGSTVAAKLHVHGESGEYIAPINGHRLPNPHWFEDYGAEHVQGHHFSAYVPGAAEFKLPLGDIYVEVTKGFETRPVRRRFTVTDTTDTIEIGLDRVLPWRQRGWVTADTHVHFLSPLTALLEGEAEDVNVINLLTSQWGEMFSNLGDFDGKTTIGSTENGGNGEYLVRVGTENRQHILGHISLLGYEGSMILPLCTGGPDESPLGDALEATVTQWARQCREQNGLAVLPHLPNPRAEGAAAIVLGEIDAVEMCSFENKGIDPYSLSDWYRYLNCGYHAPAVGGTDKMSQSTAVGTIRTYALIKDAPFTYEAWMKAVRQGVTFATYGPLLEFRINGYEMGSMIQLTDSGGMLDVVWEVSSVTVPVTRIELVCNGELKEVHAVDPKKGSYAGHWSVPVKQSCWIALRIRGMDAEHGEIIAAHSSAATIIVGGKKCFDANDAVTILEQIEGSTAYVKSLATKADDRTFKHLLMTLTSAHRALHNRMHQHGVMHLHTPADDHHREHPGHGHDHGGHSHRH</sequence>
<evidence type="ECO:0000313" key="3">
    <source>
        <dbReference type="Proteomes" id="UP001300012"/>
    </source>
</evidence>
<gene>
    <name evidence="2" type="ORF">NV381_30560</name>
</gene>
<name>A0ABT1YS40_9BACL</name>
<dbReference type="Proteomes" id="UP001300012">
    <property type="component" value="Unassembled WGS sequence"/>
</dbReference>